<gene>
    <name evidence="2" type="ORF">GO726_07675</name>
</gene>
<evidence type="ECO:0000256" key="1">
    <source>
        <dbReference type="SAM" id="MobiDB-lite"/>
    </source>
</evidence>
<evidence type="ECO:0008006" key="4">
    <source>
        <dbReference type="Google" id="ProtNLM"/>
    </source>
</evidence>
<evidence type="ECO:0000313" key="2">
    <source>
        <dbReference type="EMBL" id="MVN33047.1"/>
    </source>
</evidence>
<organism evidence="2 3">
    <name type="scientific">Eggerthella lenta</name>
    <name type="common">Eubacterium lentum</name>
    <dbReference type="NCBI Taxonomy" id="84112"/>
    <lineage>
        <taxon>Bacteria</taxon>
        <taxon>Bacillati</taxon>
        <taxon>Actinomycetota</taxon>
        <taxon>Coriobacteriia</taxon>
        <taxon>Eggerthellales</taxon>
        <taxon>Eggerthellaceae</taxon>
        <taxon>Eggerthella</taxon>
    </lineage>
</organism>
<comment type="caution">
    <text evidence="2">The sequence shown here is derived from an EMBL/GenBank/DDBJ whole genome shotgun (WGS) entry which is preliminary data.</text>
</comment>
<dbReference type="Pfam" id="PF13730">
    <property type="entry name" value="HTH_36"/>
    <property type="match status" value="1"/>
</dbReference>
<dbReference type="AlphaFoldDB" id="A0A844RG26"/>
<feature type="region of interest" description="Disordered" evidence="1">
    <location>
        <begin position="98"/>
        <end position="159"/>
    </location>
</feature>
<sequence>MTVFRVEKNANYTVMSNEHLRNRELSLKAKGLLSQMLSLPEEWDYSLEGLSRINREGVDAIRTGIRELEEHGYLERRRLRDGSGRLAGTEYVVHERAVARPSLPESDEPALGFPMQAPPAQERPALANPRQLSKEKSSKDPSNTYPSKGAGPRARRGLPEYACVAGDVL</sequence>
<reference evidence="2 3" key="1">
    <citation type="submission" date="2019-11" db="EMBL/GenBank/DDBJ databases">
        <title>Whole genome shotgun sequencing (WGS) data from Adlercreutzia equolifaciens ResAG-91, Eggerthella lenta MRI-F36, MRI-F37, MRI-F40, ResAG-49, ResAG-88, ResAG-121, ResAG-145, and Gordonibacter sp. ResAG-5, ResAG-26, ResAG-43, ResAG-50, ResAG-59.</title>
        <authorList>
            <person name="Stoll D.A."/>
            <person name="Danylec N."/>
            <person name="Franz C.M.A.P."/>
            <person name="Huch M."/>
        </authorList>
    </citation>
    <scope>NUCLEOTIDE SEQUENCE [LARGE SCALE GENOMIC DNA]</scope>
    <source>
        <strain evidence="2 3">ResAG-88</strain>
    </source>
</reference>
<accession>A0A844RG26</accession>
<dbReference type="EMBL" id="WPOM01000012">
    <property type="protein sequence ID" value="MVN33047.1"/>
    <property type="molecule type" value="Genomic_DNA"/>
</dbReference>
<dbReference type="RefSeq" id="WP_114513237.1">
    <property type="nucleotide sequence ID" value="NZ_BQNE01000001.1"/>
</dbReference>
<dbReference type="Proteomes" id="UP000436429">
    <property type="component" value="Unassembled WGS sequence"/>
</dbReference>
<proteinExistence type="predicted"/>
<protein>
    <recommendedName>
        <fullName evidence="4">Helix-turn-helix domain-containing protein</fullName>
    </recommendedName>
</protein>
<name>A0A844RG26_EGGLN</name>
<evidence type="ECO:0000313" key="3">
    <source>
        <dbReference type="Proteomes" id="UP000436429"/>
    </source>
</evidence>